<organism evidence="2 3">
    <name type="scientific">Leucocoprinus leucothites</name>
    <dbReference type="NCBI Taxonomy" id="201217"/>
    <lineage>
        <taxon>Eukaryota</taxon>
        <taxon>Fungi</taxon>
        <taxon>Dikarya</taxon>
        <taxon>Basidiomycota</taxon>
        <taxon>Agaricomycotina</taxon>
        <taxon>Agaricomycetes</taxon>
        <taxon>Agaricomycetidae</taxon>
        <taxon>Agaricales</taxon>
        <taxon>Agaricineae</taxon>
        <taxon>Agaricaceae</taxon>
        <taxon>Leucocoprinus</taxon>
    </lineage>
</organism>
<feature type="region of interest" description="Disordered" evidence="1">
    <location>
        <begin position="1"/>
        <end position="137"/>
    </location>
</feature>
<feature type="region of interest" description="Disordered" evidence="1">
    <location>
        <begin position="166"/>
        <end position="188"/>
    </location>
</feature>
<dbReference type="Proteomes" id="UP000559027">
    <property type="component" value="Unassembled WGS sequence"/>
</dbReference>
<accession>A0A8H5GBE0</accession>
<dbReference type="EMBL" id="JAACJO010000002">
    <property type="protein sequence ID" value="KAF5361736.1"/>
    <property type="molecule type" value="Genomic_DNA"/>
</dbReference>
<feature type="compositionally biased region" description="Polar residues" evidence="1">
    <location>
        <begin position="175"/>
        <end position="188"/>
    </location>
</feature>
<sequence>MAQPLTYSRKRKDDRPSLDGGLLPDTKRRRLTSDKPRGLDSTHSPGVASSESERRSWETSNRDRPLHVPAGKDLECGLPFKSRRNVRFQISSASPNGRMVPRAKNSGLGAESSAQDRPSCEKGEETASRPAFQPSPVNLRKVSEEGDICQLPHALIPGGSTKKLRVIRGRKGRQTSDSTPGSSARNSVSTSFPVLMSALPTLIRSDTTSRIGPELGLDGRLSSCQVSEEEECEGSGATVRVDWAELSSEEEVELQLELDSDSEFSGSSGGTADVVAGERSTGWTRKLDEDLSALQPPKGASKPLQRNEILRGLVPSSRTKLRIPIGSLLKAGVGRPPGVLLQTGMTYRGKEIIFSRLA</sequence>
<dbReference type="AlphaFoldDB" id="A0A8H5GBE0"/>
<feature type="compositionally biased region" description="Basic and acidic residues" evidence="1">
    <location>
        <begin position="118"/>
        <end position="127"/>
    </location>
</feature>
<name>A0A8H5GBE0_9AGAR</name>
<comment type="caution">
    <text evidence="2">The sequence shown here is derived from an EMBL/GenBank/DDBJ whole genome shotgun (WGS) entry which is preliminary data.</text>
</comment>
<gene>
    <name evidence="2" type="ORF">D9756_002141</name>
</gene>
<evidence type="ECO:0000256" key="1">
    <source>
        <dbReference type="SAM" id="MobiDB-lite"/>
    </source>
</evidence>
<protein>
    <submittedName>
        <fullName evidence="2">Uncharacterized protein</fullName>
    </submittedName>
</protein>
<evidence type="ECO:0000313" key="2">
    <source>
        <dbReference type="EMBL" id="KAF5361736.1"/>
    </source>
</evidence>
<reference evidence="2 3" key="1">
    <citation type="journal article" date="2020" name="ISME J.">
        <title>Uncovering the hidden diversity of litter-decomposition mechanisms in mushroom-forming fungi.</title>
        <authorList>
            <person name="Floudas D."/>
            <person name="Bentzer J."/>
            <person name="Ahren D."/>
            <person name="Johansson T."/>
            <person name="Persson P."/>
            <person name="Tunlid A."/>
        </authorList>
    </citation>
    <scope>NUCLEOTIDE SEQUENCE [LARGE SCALE GENOMIC DNA]</scope>
    <source>
        <strain evidence="2 3">CBS 146.42</strain>
    </source>
</reference>
<evidence type="ECO:0000313" key="3">
    <source>
        <dbReference type="Proteomes" id="UP000559027"/>
    </source>
</evidence>
<feature type="compositionally biased region" description="Basic and acidic residues" evidence="1">
    <location>
        <begin position="51"/>
        <end position="75"/>
    </location>
</feature>
<feature type="compositionally biased region" description="Basic and acidic residues" evidence="1">
    <location>
        <begin position="31"/>
        <end position="40"/>
    </location>
</feature>
<keyword evidence="3" id="KW-1185">Reference proteome</keyword>
<proteinExistence type="predicted"/>